<dbReference type="GeneTree" id="ENSGT01150000286916"/>
<name>A0A8C7BIF8_NEOVI</name>
<dbReference type="Proteomes" id="UP000694425">
    <property type="component" value="Unplaced"/>
</dbReference>
<keyword evidence="2" id="KW-1185">Reference proteome</keyword>
<reference evidence="1" key="1">
    <citation type="submission" date="2025-08" db="UniProtKB">
        <authorList>
            <consortium name="Ensembl"/>
        </authorList>
    </citation>
    <scope>IDENTIFICATION</scope>
</reference>
<sequence length="90" mass="10763">GWGHRLGVPPLRMLLKRNRYCWWECKLVQPLWRRVWRFLKKLKIELPYDPAIALLGIYPKDTDVVKRRAICTPMFIAAMATGIWVNWKGR</sequence>
<organism evidence="1 2">
    <name type="scientific">Neovison vison</name>
    <name type="common">American mink</name>
    <name type="synonym">Mustela vison</name>
    <dbReference type="NCBI Taxonomy" id="452646"/>
    <lineage>
        <taxon>Eukaryota</taxon>
        <taxon>Metazoa</taxon>
        <taxon>Chordata</taxon>
        <taxon>Craniata</taxon>
        <taxon>Vertebrata</taxon>
        <taxon>Euteleostomi</taxon>
        <taxon>Mammalia</taxon>
        <taxon>Eutheria</taxon>
        <taxon>Laurasiatheria</taxon>
        <taxon>Carnivora</taxon>
        <taxon>Caniformia</taxon>
        <taxon>Musteloidea</taxon>
        <taxon>Mustelidae</taxon>
        <taxon>Mustelinae</taxon>
        <taxon>Neogale</taxon>
    </lineage>
</organism>
<accession>A0A8C7BIF8</accession>
<dbReference type="Ensembl" id="ENSNVIT00000024483.1">
    <property type="protein sequence ID" value="ENSNVIP00000021009.1"/>
    <property type="gene ID" value="ENSNVIG00000016458.1"/>
</dbReference>
<proteinExistence type="predicted"/>
<reference evidence="1" key="2">
    <citation type="submission" date="2025-09" db="UniProtKB">
        <authorList>
            <consortium name="Ensembl"/>
        </authorList>
    </citation>
    <scope>IDENTIFICATION</scope>
</reference>
<dbReference type="AlphaFoldDB" id="A0A8C7BIF8"/>
<evidence type="ECO:0000313" key="2">
    <source>
        <dbReference type="Proteomes" id="UP000694425"/>
    </source>
</evidence>
<evidence type="ECO:0000313" key="1">
    <source>
        <dbReference type="Ensembl" id="ENSNVIP00000021009.1"/>
    </source>
</evidence>
<protein>
    <submittedName>
        <fullName evidence="1">Uncharacterized protein</fullName>
    </submittedName>
</protein>